<dbReference type="InterPro" id="IPR038955">
    <property type="entry name" value="PriA/CPL1_fungi"/>
</dbReference>
<sequence>MLSILFSLVLFETFVTAYDFYGCFSYPNALDGQVGEWLGIFGASCPDTCTAQGKKYSYEYDKWRGRPGIDQYCYCTDTPPDFQYIEDGWENCEPGYTDFGDVTVSAHLTPFTFNYCTTSPNTLELSTPVQTVFECFDHCGSHTYARLYFNGGEPQGNCFCYDDNSLWATRPRTTCNLGDWYIYQRDVQPSSLVKRQKARLESERKHRLCPEGLTACGLSSVNDDYECIDILSDPESCGGCITHRHGVHEELRDGTQGGTDCTALAGVLATGVVCSVGQCEILACEEGHVLKDQICVPLDGHQAR</sequence>
<feature type="chain" id="PRO_5008342185" description="Protein CPL1-like domain-containing protein" evidence="1">
    <location>
        <begin position="18"/>
        <end position="304"/>
    </location>
</feature>
<evidence type="ECO:0000313" key="5">
    <source>
        <dbReference type="Proteomes" id="UP000078595"/>
    </source>
</evidence>
<evidence type="ECO:0000313" key="3">
    <source>
        <dbReference type="EMBL" id="OBR86207.1"/>
    </source>
</evidence>
<dbReference type="KEGG" id="kdj:28967626"/>
<dbReference type="EMBL" id="CP144533">
    <property type="protein sequence ID" value="WWC61328.1"/>
    <property type="molecule type" value="Genomic_DNA"/>
</dbReference>
<keyword evidence="1" id="KW-0732">Signal</keyword>
<dbReference type="VEuPathDB" id="FungiDB:I303_03927"/>
<accession>A0A1A6A824</accession>
<evidence type="ECO:0000256" key="1">
    <source>
        <dbReference type="SAM" id="SignalP"/>
    </source>
</evidence>
<evidence type="ECO:0000259" key="2">
    <source>
        <dbReference type="Pfam" id="PF21671"/>
    </source>
</evidence>
<dbReference type="PANTHER" id="PTHR35192">
    <property type="entry name" value="PROTEIN, PUTATIVE-RELATED"/>
    <property type="match status" value="1"/>
</dbReference>
<feature type="domain" description="Protein CPL1-like" evidence="2">
    <location>
        <begin position="225"/>
        <end position="292"/>
    </location>
</feature>
<protein>
    <recommendedName>
        <fullName evidence="2">Protein CPL1-like domain-containing protein</fullName>
    </recommendedName>
</protein>
<reference evidence="4" key="3">
    <citation type="submission" date="2024-02" db="EMBL/GenBank/DDBJ databases">
        <title>Comparative genomics of Cryptococcus and Kwoniella reveals pathogenesis evolution and contrasting modes of karyotype evolution via chromosome fusion or intercentromeric recombination.</title>
        <authorList>
            <person name="Coelho M.A."/>
            <person name="David-Palma M."/>
            <person name="Shea T."/>
            <person name="Bowers K."/>
            <person name="McGinley-Smith S."/>
            <person name="Mohammad A.W."/>
            <person name="Gnirke A."/>
            <person name="Yurkov A.M."/>
            <person name="Nowrousian M."/>
            <person name="Sun S."/>
            <person name="Cuomo C.A."/>
            <person name="Heitman J."/>
        </authorList>
    </citation>
    <scope>NUCLEOTIDE SEQUENCE</scope>
    <source>
        <strain evidence="4">CBS 10117</strain>
    </source>
</reference>
<reference evidence="3" key="1">
    <citation type="submission" date="2013-07" db="EMBL/GenBank/DDBJ databases">
        <title>The Genome Sequence of Cryptococcus dejecticola CBS10117.</title>
        <authorList>
            <consortium name="The Broad Institute Genome Sequencing Platform"/>
            <person name="Cuomo C."/>
            <person name="Litvintseva A."/>
            <person name="Chen Y."/>
            <person name="Heitman J."/>
            <person name="Sun S."/>
            <person name="Springer D."/>
            <person name="Dromer F."/>
            <person name="Young S.K."/>
            <person name="Zeng Q."/>
            <person name="Gargeya S."/>
            <person name="Fitzgerald M."/>
            <person name="Abouelleil A."/>
            <person name="Alvarado L."/>
            <person name="Berlin A.M."/>
            <person name="Chapman S.B."/>
            <person name="Dewar J."/>
            <person name="Goldberg J."/>
            <person name="Griggs A."/>
            <person name="Gujja S."/>
            <person name="Hansen M."/>
            <person name="Howarth C."/>
            <person name="Imamovic A."/>
            <person name="Larimer J."/>
            <person name="McCowan C."/>
            <person name="Murphy C."/>
            <person name="Pearson M."/>
            <person name="Priest M."/>
            <person name="Roberts A."/>
            <person name="Saif S."/>
            <person name="Shea T."/>
            <person name="Sykes S."/>
            <person name="Wortman J."/>
            <person name="Nusbaum C."/>
            <person name="Birren B."/>
        </authorList>
    </citation>
    <scope>NUCLEOTIDE SEQUENCE [LARGE SCALE GENOMIC DNA]</scope>
    <source>
        <strain evidence="3">CBS 10117</strain>
    </source>
</reference>
<evidence type="ECO:0000313" key="4">
    <source>
        <dbReference type="EMBL" id="WWC61328.1"/>
    </source>
</evidence>
<dbReference type="EMBL" id="KI894030">
    <property type="protein sequence ID" value="OBR86207.1"/>
    <property type="molecule type" value="Genomic_DNA"/>
</dbReference>
<feature type="signal peptide" evidence="1">
    <location>
        <begin position="1"/>
        <end position="17"/>
    </location>
</feature>
<gene>
    <name evidence="3" type="ORF">I303_03927</name>
    <name evidence="4" type="ORF">I303_103909</name>
</gene>
<dbReference type="Proteomes" id="UP000078595">
    <property type="component" value="Chromosome 4"/>
</dbReference>
<proteinExistence type="predicted"/>
<keyword evidence="5" id="KW-1185">Reference proteome</keyword>
<dbReference type="OrthoDB" id="439917at2759"/>
<dbReference type="InterPro" id="IPR048661">
    <property type="entry name" value="CPL1-like"/>
</dbReference>
<dbReference type="Pfam" id="PF21671">
    <property type="entry name" value="CPL1-like"/>
    <property type="match status" value="1"/>
</dbReference>
<dbReference type="GeneID" id="28967626"/>
<name>A0A1A6A824_9TREE</name>
<dbReference type="PANTHER" id="PTHR35192:SF2">
    <property type="entry name" value="APPLE DOMAIN-CONTAINING PROTEIN"/>
    <property type="match status" value="1"/>
</dbReference>
<dbReference type="AlphaFoldDB" id="A0A1A6A824"/>
<dbReference type="STRING" id="1296121.A0A1A6A824"/>
<dbReference type="RefSeq" id="XP_018264049.1">
    <property type="nucleotide sequence ID" value="XM_018407241.1"/>
</dbReference>
<reference evidence="4" key="2">
    <citation type="submission" date="2013-07" db="EMBL/GenBank/DDBJ databases">
        <authorList>
            <consortium name="The Broad Institute Genome Sequencing Platform"/>
            <person name="Cuomo C."/>
            <person name="Litvintseva A."/>
            <person name="Chen Y."/>
            <person name="Heitman J."/>
            <person name="Sun S."/>
            <person name="Springer D."/>
            <person name="Dromer F."/>
            <person name="Young S.K."/>
            <person name="Zeng Q."/>
            <person name="Gargeya S."/>
            <person name="Fitzgerald M."/>
            <person name="Abouelleil A."/>
            <person name="Alvarado L."/>
            <person name="Berlin A.M."/>
            <person name="Chapman S.B."/>
            <person name="Dewar J."/>
            <person name="Goldberg J."/>
            <person name="Griggs A."/>
            <person name="Gujja S."/>
            <person name="Hansen M."/>
            <person name="Howarth C."/>
            <person name="Imamovic A."/>
            <person name="Larimer J."/>
            <person name="McCowan C."/>
            <person name="Murphy C."/>
            <person name="Pearson M."/>
            <person name="Priest M."/>
            <person name="Roberts A."/>
            <person name="Saif S."/>
            <person name="Shea T."/>
            <person name="Sykes S."/>
            <person name="Wortman J."/>
            <person name="Nusbaum C."/>
            <person name="Birren B."/>
        </authorList>
    </citation>
    <scope>NUCLEOTIDE SEQUENCE</scope>
    <source>
        <strain evidence="4">CBS 10117</strain>
    </source>
</reference>
<organism evidence="3">
    <name type="scientific">Kwoniella dejecticola CBS 10117</name>
    <dbReference type="NCBI Taxonomy" id="1296121"/>
    <lineage>
        <taxon>Eukaryota</taxon>
        <taxon>Fungi</taxon>
        <taxon>Dikarya</taxon>
        <taxon>Basidiomycota</taxon>
        <taxon>Agaricomycotina</taxon>
        <taxon>Tremellomycetes</taxon>
        <taxon>Tremellales</taxon>
        <taxon>Cryptococcaceae</taxon>
        <taxon>Kwoniella</taxon>
    </lineage>
</organism>